<evidence type="ECO:0000259" key="1">
    <source>
        <dbReference type="PROSITE" id="PS50181"/>
    </source>
</evidence>
<feature type="domain" description="F-box" evidence="1">
    <location>
        <begin position="13"/>
        <end position="62"/>
    </location>
</feature>
<dbReference type="OrthoDB" id="5042400at2759"/>
<dbReference type="PROSITE" id="PS50181">
    <property type="entry name" value="FBOX"/>
    <property type="match status" value="1"/>
</dbReference>
<sequence>MTSNNTHDITHTSFLLLKLPLEIVAMIIEEVDDIETISSVHRSCKDLRSLCHSRNKRIIQNIFSSCYSLHGPEQRATKIYINLKLAVRCSFLSPQPIEDAFEQAWRFFREIHMEELLYPIAEALASRYCDEGLAAEGKAFLERIWNFQKPYEIDRARKLSPSLLPIARLLRLLAGRGPTYQLMQTRIYELEQFKKTQRPYFMLVRNNQMSWILWNECPLGELAALAQSLQDLQEELNYIRLLVATAFVRARKLNTRVNMLLDDLKDAEACSPEAPVTPTYPSVPWKDYTTDFEDDMDTIDSKEKIGD</sequence>
<dbReference type="AlphaFoldDB" id="A0A8H4NUK8"/>
<evidence type="ECO:0000313" key="2">
    <source>
        <dbReference type="EMBL" id="KAF4448275.1"/>
    </source>
</evidence>
<organism evidence="2 3">
    <name type="scientific">Fusarium austroafricanum</name>
    <dbReference type="NCBI Taxonomy" id="2364996"/>
    <lineage>
        <taxon>Eukaryota</taxon>
        <taxon>Fungi</taxon>
        <taxon>Dikarya</taxon>
        <taxon>Ascomycota</taxon>
        <taxon>Pezizomycotina</taxon>
        <taxon>Sordariomycetes</taxon>
        <taxon>Hypocreomycetidae</taxon>
        <taxon>Hypocreales</taxon>
        <taxon>Nectriaceae</taxon>
        <taxon>Fusarium</taxon>
        <taxon>Fusarium concolor species complex</taxon>
    </lineage>
</organism>
<name>A0A8H4NUK8_9HYPO</name>
<comment type="caution">
    <text evidence="2">The sequence shown here is derived from an EMBL/GenBank/DDBJ whole genome shotgun (WGS) entry which is preliminary data.</text>
</comment>
<evidence type="ECO:0000313" key="3">
    <source>
        <dbReference type="Proteomes" id="UP000605986"/>
    </source>
</evidence>
<dbReference type="InterPro" id="IPR001810">
    <property type="entry name" value="F-box_dom"/>
</dbReference>
<keyword evidence="3" id="KW-1185">Reference proteome</keyword>
<accession>A0A8H4NUK8</accession>
<gene>
    <name evidence="2" type="ORF">F53441_8309</name>
</gene>
<dbReference type="EMBL" id="JAADJG010000349">
    <property type="protein sequence ID" value="KAF4448275.1"/>
    <property type="molecule type" value="Genomic_DNA"/>
</dbReference>
<dbReference type="Proteomes" id="UP000605986">
    <property type="component" value="Unassembled WGS sequence"/>
</dbReference>
<reference evidence="2" key="1">
    <citation type="submission" date="2020-01" db="EMBL/GenBank/DDBJ databases">
        <title>Identification and distribution of gene clusters putatively required for synthesis of sphingolipid metabolism inhibitors in phylogenetically diverse species of the filamentous fungus Fusarium.</title>
        <authorList>
            <person name="Kim H.-S."/>
            <person name="Busman M."/>
            <person name="Brown D.W."/>
            <person name="Divon H."/>
            <person name="Uhlig S."/>
            <person name="Proctor R.H."/>
        </authorList>
    </citation>
    <scope>NUCLEOTIDE SEQUENCE</scope>
    <source>
        <strain evidence="2">NRRL 53441</strain>
    </source>
</reference>
<protein>
    <submittedName>
        <fullName evidence="2">Cyclin-like F-box</fullName>
    </submittedName>
</protein>
<proteinExistence type="predicted"/>